<evidence type="ECO:0000256" key="1">
    <source>
        <dbReference type="ARBA" id="ARBA00022741"/>
    </source>
</evidence>
<reference evidence="7 8" key="1">
    <citation type="submission" date="2017-01" db="EMBL/GenBank/DDBJ databases">
        <authorList>
            <person name="Mah S.A."/>
            <person name="Swanson W.J."/>
            <person name="Moy G.W."/>
            <person name="Vacquier V.D."/>
        </authorList>
    </citation>
    <scope>NUCLEOTIDE SEQUENCE [LARGE SCALE GENOMIC DNA]</scope>
    <source>
        <strain evidence="7 8">DSM 7027</strain>
    </source>
</reference>
<dbReference type="GO" id="GO:0005524">
    <property type="term" value="F:ATP binding"/>
    <property type="evidence" value="ECO:0007669"/>
    <property type="project" value="UniProtKB-KW"/>
</dbReference>
<dbReference type="InterPro" id="IPR003593">
    <property type="entry name" value="AAA+_ATPase"/>
</dbReference>
<dbReference type="PANTHER" id="PTHR32071">
    <property type="entry name" value="TRANSCRIPTIONAL REGULATORY PROTEIN"/>
    <property type="match status" value="1"/>
</dbReference>
<dbReference type="PROSITE" id="PS50045">
    <property type="entry name" value="SIGMA54_INTERACT_4"/>
    <property type="match status" value="1"/>
</dbReference>
<protein>
    <submittedName>
        <fullName evidence="7">DNA-binding transcriptional response regulator, NtrC family, contains REC, AAA-type ATPase, and a Fis-type DNA-binding domains</fullName>
    </submittedName>
</protein>
<dbReference type="PANTHER" id="PTHR32071:SF120">
    <property type="entry name" value="TRANSCRIPTIONAL REGULATOR-RELATED"/>
    <property type="match status" value="1"/>
</dbReference>
<dbReference type="Gene3D" id="1.10.8.60">
    <property type="match status" value="1"/>
</dbReference>
<dbReference type="AlphaFoldDB" id="A0A1N6X7R8"/>
<dbReference type="Proteomes" id="UP000186895">
    <property type="component" value="Unassembled WGS sequence"/>
</dbReference>
<evidence type="ECO:0000256" key="3">
    <source>
        <dbReference type="ARBA" id="ARBA00023015"/>
    </source>
</evidence>
<feature type="region of interest" description="Disordered" evidence="5">
    <location>
        <begin position="388"/>
        <end position="410"/>
    </location>
</feature>
<sequence>MSDYAHIAQSVLYLQPNRTDDNEVINQLQDNWNLNVVQHTDIQEKSMYESLPHVGLLHLEKTDDFHLGHLRNFIDQHPDTQWVALTSEECINSPVVRCLITESCYDYFTLPLHADAIQNLAFTLGHALGMSFLQRRSREDNVCDDYEMVGTSHGMLKLFKALRRVALVDAPVLITGESGTGKELIARAIHERSFRHAKPFIAVNCGALPDALVQSELFGHEKGAFTGAVSQKIGQIEAANQGTLFLDEIGDLPLDQQVNLLRFLQEQNIRRLGATQDTPVDIRVLAATHVDLEHAVKDGYFREDLLYRLNVLQLTPPPLRERHEDIELLARFFFGRFQSEGTKTVRGFSQNALLALQRHNWPGNVRELINRIRRAIVMCEKRMISPADLGLPMPSENPSEYPGQSLKSARESAEKKAVQQAIAQAAGNITRAAKQLQVSRITLYRLLDKYRLN</sequence>
<feature type="domain" description="Sigma-54 factor interaction" evidence="6">
    <location>
        <begin position="148"/>
        <end position="377"/>
    </location>
</feature>
<organism evidence="7 8">
    <name type="scientific">Marinobacterium stanieri</name>
    <dbReference type="NCBI Taxonomy" id="49186"/>
    <lineage>
        <taxon>Bacteria</taxon>
        <taxon>Pseudomonadati</taxon>
        <taxon>Pseudomonadota</taxon>
        <taxon>Gammaproteobacteria</taxon>
        <taxon>Oceanospirillales</taxon>
        <taxon>Oceanospirillaceae</taxon>
        <taxon>Marinobacterium</taxon>
    </lineage>
</organism>
<name>A0A1N6X7R8_9GAMM</name>
<dbReference type="SUPFAM" id="SSF46689">
    <property type="entry name" value="Homeodomain-like"/>
    <property type="match status" value="1"/>
</dbReference>
<dbReference type="RefSeq" id="WP_076465968.1">
    <property type="nucleotide sequence ID" value="NZ_FTMN01000013.1"/>
</dbReference>
<dbReference type="Gene3D" id="3.40.50.300">
    <property type="entry name" value="P-loop containing nucleotide triphosphate hydrolases"/>
    <property type="match status" value="1"/>
</dbReference>
<dbReference type="PROSITE" id="PS00688">
    <property type="entry name" value="SIGMA54_INTERACT_3"/>
    <property type="match status" value="1"/>
</dbReference>
<dbReference type="Gene3D" id="1.10.10.60">
    <property type="entry name" value="Homeodomain-like"/>
    <property type="match status" value="1"/>
</dbReference>
<evidence type="ECO:0000259" key="6">
    <source>
        <dbReference type="PROSITE" id="PS50045"/>
    </source>
</evidence>
<dbReference type="FunFam" id="3.40.50.300:FF:000006">
    <property type="entry name" value="DNA-binding transcriptional regulator NtrC"/>
    <property type="match status" value="1"/>
</dbReference>
<dbReference type="Pfam" id="PF20161">
    <property type="entry name" value="VpsR"/>
    <property type="match status" value="1"/>
</dbReference>
<dbReference type="InterPro" id="IPR045343">
    <property type="entry name" value="VpsR"/>
</dbReference>
<keyword evidence="4" id="KW-0804">Transcription</keyword>
<gene>
    <name evidence="7" type="ORF">SAMN05421647_1131</name>
</gene>
<dbReference type="InterPro" id="IPR027417">
    <property type="entry name" value="P-loop_NTPase"/>
</dbReference>
<dbReference type="SMART" id="SM00382">
    <property type="entry name" value="AAA"/>
    <property type="match status" value="1"/>
</dbReference>
<keyword evidence="7" id="KW-0238">DNA-binding</keyword>
<dbReference type="Pfam" id="PF00158">
    <property type="entry name" value="Sigma54_activat"/>
    <property type="match status" value="1"/>
</dbReference>
<dbReference type="Pfam" id="PF02954">
    <property type="entry name" value="HTH_8"/>
    <property type="match status" value="1"/>
</dbReference>
<keyword evidence="8" id="KW-1185">Reference proteome</keyword>
<dbReference type="InterPro" id="IPR025944">
    <property type="entry name" value="Sigma_54_int_dom_CS"/>
</dbReference>
<dbReference type="PROSITE" id="PS00675">
    <property type="entry name" value="SIGMA54_INTERACT_1"/>
    <property type="match status" value="1"/>
</dbReference>
<dbReference type="InterPro" id="IPR002197">
    <property type="entry name" value="HTH_Fis"/>
</dbReference>
<dbReference type="InterPro" id="IPR058031">
    <property type="entry name" value="AAA_lid_NorR"/>
</dbReference>
<dbReference type="CDD" id="cd00009">
    <property type="entry name" value="AAA"/>
    <property type="match status" value="1"/>
</dbReference>
<evidence type="ECO:0000313" key="8">
    <source>
        <dbReference type="Proteomes" id="UP000186895"/>
    </source>
</evidence>
<keyword evidence="2" id="KW-0067">ATP-binding</keyword>
<evidence type="ECO:0000256" key="2">
    <source>
        <dbReference type="ARBA" id="ARBA00022840"/>
    </source>
</evidence>
<dbReference type="Pfam" id="PF25601">
    <property type="entry name" value="AAA_lid_14"/>
    <property type="match status" value="1"/>
</dbReference>
<dbReference type="SUPFAM" id="SSF52540">
    <property type="entry name" value="P-loop containing nucleoside triphosphate hydrolases"/>
    <property type="match status" value="1"/>
</dbReference>
<dbReference type="EMBL" id="FTMN01000013">
    <property type="protein sequence ID" value="SIQ98317.1"/>
    <property type="molecule type" value="Genomic_DNA"/>
</dbReference>
<keyword evidence="1" id="KW-0547">Nucleotide-binding</keyword>
<keyword evidence="3" id="KW-0805">Transcription regulation</keyword>
<evidence type="ECO:0000256" key="4">
    <source>
        <dbReference type="ARBA" id="ARBA00023163"/>
    </source>
</evidence>
<evidence type="ECO:0000256" key="5">
    <source>
        <dbReference type="SAM" id="MobiDB-lite"/>
    </source>
</evidence>
<evidence type="ECO:0000313" key="7">
    <source>
        <dbReference type="EMBL" id="SIQ98317.1"/>
    </source>
</evidence>
<dbReference type="GO" id="GO:0006355">
    <property type="term" value="P:regulation of DNA-templated transcription"/>
    <property type="evidence" value="ECO:0007669"/>
    <property type="project" value="InterPro"/>
</dbReference>
<dbReference type="InterPro" id="IPR009057">
    <property type="entry name" value="Homeodomain-like_sf"/>
</dbReference>
<proteinExistence type="predicted"/>
<accession>A0A1N6X7R8</accession>
<dbReference type="GO" id="GO:0043565">
    <property type="term" value="F:sequence-specific DNA binding"/>
    <property type="evidence" value="ECO:0007669"/>
    <property type="project" value="InterPro"/>
</dbReference>
<dbReference type="InterPro" id="IPR025662">
    <property type="entry name" value="Sigma_54_int_dom_ATP-bd_1"/>
</dbReference>
<dbReference type="InterPro" id="IPR002078">
    <property type="entry name" value="Sigma_54_int"/>
</dbReference>
<dbReference type="STRING" id="49186.SAMN05421647_1131"/>
<dbReference type="PRINTS" id="PR01590">
    <property type="entry name" value="HTHFIS"/>
</dbReference>